<name>A0A4Q4T6F4_9PEZI</name>
<keyword evidence="3" id="KW-1185">Reference proteome</keyword>
<comment type="caution">
    <text evidence="2">The sequence shown here is derived from an EMBL/GenBank/DDBJ whole genome shotgun (WGS) entry which is preliminary data.</text>
</comment>
<feature type="region of interest" description="Disordered" evidence="1">
    <location>
        <begin position="62"/>
        <end position="87"/>
    </location>
</feature>
<evidence type="ECO:0000256" key="1">
    <source>
        <dbReference type="SAM" id="MobiDB-lite"/>
    </source>
</evidence>
<proteinExistence type="predicted"/>
<dbReference type="EMBL" id="QJNU01000446">
    <property type="protein sequence ID" value="RYO98818.1"/>
    <property type="molecule type" value="Genomic_DNA"/>
</dbReference>
<evidence type="ECO:0000313" key="3">
    <source>
        <dbReference type="Proteomes" id="UP000293360"/>
    </source>
</evidence>
<sequence>MPLSTFGLGGGSSLSSHPHLHRWWAAAGTRNPRTTTTALALVVCVAAPAAYLAFAKRSLGRRTEARPARVGPPRSGPAKDGDGEGILTGTFAPIPDELVTSEADAGVVVAREAVRSHPFPVASLKPEFVRRRPGLGPGLDADAGTGARAGADVEVSEVDKDAMVSTFLRTSMRLFARTPQAVLMRRLMITGDAAASFEAAYLDACAFAVGDRVCGVYIVAERRAADGVAVLNLSPPEGWSGPRPEGVIVVAVVEDGDGEKGSGGGKLRFVNETLLWRRADDAPTVLEGRVGAWLHELMIRWFVVRAVDAVTV</sequence>
<protein>
    <submittedName>
        <fullName evidence="2">Uncharacterized protein</fullName>
    </submittedName>
</protein>
<evidence type="ECO:0000313" key="2">
    <source>
        <dbReference type="EMBL" id="RYO98818.1"/>
    </source>
</evidence>
<dbReference type="AlphaFoldDB" id="A0A4Q4T6F4"/>
<reference evidence="2 3" key="1">
    <citation type="submission" date="2018-06" db="EMBL/GenBank/DDBJ databases">
        <title>Complete Genomes of Monosporascus.</title>
        <authorList>
            <person name="Robinson A.J."/>
            <person name="Natvig D.O."/>
        </authorList>
    </citation>
    <scope>NUCLEOTIDE SEQUENCE [LARGE SCALE GENOMIC DNA]</scope>
    <source>
        <strain evidence="2 3">CBS 110550</strain>
    </source>
</reference>
<organism evidence="2 3">
    <name type="scientific">Monosporascus ibericus</name>
    <dbReference type="NCBI Taxonomy" id="155417"/>
    <lineage>
        <taxon>Eukaryota</taxon>
        <taxon>Fungi</taxon>
        <taxon>Dikarya</taxon>
        <taxon>Ascomycota</taxon>
        <taxon>Pezizomycotina</taxon>
        <taxon>Sordariomycetes</taxon>
        <taxon>Xylariomycetidae</taxon>
        <taxon>Xylariales</taxon>
        <taxon>Xylariales incertae sedis</taxon>
        <taxon>Monosporascus</taxon>
    </lineage>
</organism>
<dbReference type="OrthoDB" id="5599753at2759"/>
<accession>A0A4Q4T6F4</accession>
<dbReference type="Proteomes" id="UP000293360">
    <property type="component" value="Unassembled WGS sequence"/>
</dbReference>
<gene>
    <name evidence="2" type="ORF">DL764_006981</name>
</gene>